<gene>
    <name evidence="1" type="ORF">MRATA1EN22A_LOCUS15076</name>
</gene>
<accession>A0AC59Z803</accession>
<name>A0AC59Z803_RANTA</name>
<sequence>MHKHPNTRISIFYSFFSHFQLLPTPSSMVFCMVATGQTPSFWNYNRNFVFDVVDFKPKSIQHLPFSICKRGFKILQHTYANIKSYCCTSETNIMLYANYISILKNIKRASLLMVKNPPAMQET</sequence>
<evidence type="ECO:0000313" key="1">
    <source>
        <dbReference type="EMBL" id="CAN0293295.1"/>
    </source>
</evidence>
<dbReference type="EMBL" id="OX596109">
    <property type="protein sequence ID" value="CAN0293295.1"/>
    <property type="molecule type" value="Genomic_DNA"/>
</dbReference>
<evidence type="ECO:0000313" key="2">
    <source>
        <dbReference type="Proteomes" id="UP001162501"/>
    </source>
</evidence>
<protein>
    <submittedName>
        <fullName evidence="1">Uncharacterized protein</fullName>
    </submittedName>
</protein>
<reference evidence="1" key="2">
    <citation type="submission" date="2025-03" db="EMBL/GenBank/DDBJ databases">
        <authorList>
            <consortium name="ELIXIR-Norway"/>
            <consortium name="Elixir Norway"/>
        </authorList>
    </citation>
    <scope>NUCLEOTIDE SEQUENCE</scope>
</reference>
<organism evidence="1 2">
    <name type="scientific">Rangifer tarandus platyrhynchus</name>
    <name type="common">Svalbard reindeer</name>
    <dbReference type="NCBI Taxonomy" id="3082113"/>
    <lineage>
        <taxon>Eukaryota</taxon>
        <taxon>Metazoa</taxon>
        <taxon>Chordata</taxon>
        <taxon>Craniata</taxon>
        <taxon>Vertebrata</taxon>
        <taxon>Euteleostomi</taxon>
        <taxon>Mammalia</taxon>
        <taxon>Eutheria</taxon>
        <taxon>Laurasiatheria</taxon>
        <taxon>Artiodactyla</taxon>
        <taxon>Ruminantia</taxon>
        <taxon>Pecora</taxon>
        <taxon>Cervidae</taxon>
        <taxon>Odocoileinae</taxon>
        <taxon>Rangifer</taxon>
    </lineage>
</organism>
<proteinExistence type="predicted"/>
<dbReference type="Proteomes" id="UP001162501">
    <property type="component" value="Chromosome 25"/>
</dbReference>
<reference evidence="1" key="1">
    <citation type="submission" date="2023-05" db="EMBL/GenBank/DDBJ databases">
        <authorList>
            <consortium name="ELIXIR-Norway"/>
        </authorList>
    </citation>
    <scope>NUCLEOTIDE SEQUENCE</scope>
</reference>